<organism evidence="1 2">
    <name type="scientific">Zalaria obscura</name>
    <dbReference type="NCBI Taxonomy" id="2024903"/>
    <lineage>
        <taxon>Eukaryota</taxon>
        <taxon>Fungi</taxon>
        <taxon>Dikarya</taxon>
        <taxon>Ascomycota</taxon>
        <taxon>Pezizomycotina</taxon>
        <taxon>Dothideomycetes</taxon>
        <taxon>Dothideomycetidae</taxon>
        <taxon>Dothideales</taxon>
        <taxon>Zalariaceae</taxon>
        <taxon>Zalaria</taxon>
    </lineage>
</organism>
<evidence type="ECO:0000313" key="2">
    <source>
        <dbReference type="Proteomes" id="UP001320706"/>
    </source>
</evidence>
<protein>
    <submittedName>
        <fullName evidence="1">U2 snRNP complex subunit</fullName>
    </submittedName>
</protein>
<accession>A0ACC3SCR1</accession>
<evidence type="ECO:0000313" key="1">
    <source>
        <dbReference type="EMBL" id="KAK8207997.1"/>
    </source>
</evidence>
<comment type="caution">
    <text evidence="1">The sequence shown here is derived from an EMBL/GenBank/DDBJ whole genome shotgun (WGS) entry which is preliminary data.</text>
</comment>
<name>A0ACC3SCR1_9PEZI</name>
<dbReference type="EMBL" id="JAMKPW020000019">
    <property type="protein sequence ID" value="KAK8207997.1"/>
    <property type="molecule type" value="Genomic_DNA"/>
</dbReference>
<gene>
    <name evidence="1" type="primary">LEA1</name>
    <name evidence="1" type="ORF">M8818_004035</name>
</gene>
<proteinExistence type="predicted"/>
<sequence>MRLSAELIQNSLSYINPLKERELDLRGHKIPAIENLGVASGQDAIDFTDNDIAQLANFPLSPRLQSLYVARNRVSQIQPTLARSIPNLHTLVLTQNQIAELADLDPLGSFAKLTHLTLLDNPVTSKEHYRYWVIWRCPTVRFLDFQKVKDSERSKAKELFGTKDAPTELAQKISAVRSNKSLGFGGQTSATNGAGKNYRIQLNEKERKRVEQLIRNAKSFAEITRLEKELNEGRIPGGIAEDGMDTS</sequence>
<dbReference type="Proteomes" id="UP001320706">
    <property type="component" value="Unassembled WGS sequence"/>
</dbReference>
<reference evidence="1" key="1">
    <citation type="submission" date="2024-02" db="EMBL/GenBank/DDBJ databases">
        <title>Metagenome Assembled Genome of Zalaria obscura JY119.</title>
        <authorList>
            <person name="Vighnesh L."/>
            <person name="Jagadeeshwari U."/>
            <person name="Venkata Ramana C."/>
            <person name="Sasikala C."/>
        </authorList>
    </citation>
    <scope>NUCLEOTIDE SEQUENCE</scope>
    <source>
        <strain evidence="1">JY119</strain>
    </source>
</reference>
<keyword evidence="2" id="KW-1185">Reference proteome</keyword>